<dbReference type="InterPro" id="IPR036179">
    <property type="entry name" value="Ig-like_dom_sf"/>
</dbReference>
<evidence type="ECO:0000256" key="2">
    <source>
        <dbReference type="ARBA" id="ARBA00023136"/>
    </source>
</evidence>
<evidence type="ECO:0000313" key="6">
    <source>
        <dbReference type="Ensembl" id="ENSMAMP00000016192.1"/>
    </source>
</evidence>
<dbReference type="GO" id="GO:0009897">
    <property type="term" value="C:external side of plasma membrane"/>
    <property type="evidence" value="ECO:0007669"/>
    <property type="project" value="TreeGrafter"/>
</dbReference>
<feature type="chain" id="PRO_5018618771" description="Ig-like domain-containing protein" evidence="4">
    <location>
        <begin position="21"/>
        <end position="389"/>
    </location>
</feature>
<feature type="signal peptide" evidence="4">
    <location>
        <begin position="1"/>
        <end position="20"/>
    </location>
</feature>
<dbReference type="Proteomes" id="UP000261640">
    <property type="component" value="Unplaced"/>
</dbReference>
<evidence type="ECO:0000256" key="3">
    <source>
        <dbReference type="ARBA" id="ARBA00023319"/>
    </source>
</evidence>
<feature type="domain" description="Ig-like" evidence="5">
    <location>
        <begin position="25"/>
        <end position="118"/>
    </location>
</feature>
<dbReference type="AlphaFoldDB" id="A0A3Q3LSG8"/>
<evidence type="ECO:0000259" key="5">
    <source>
        <dbReference type="PROSITE" id="PS50835"/>
    </source>
</evidence>
<dbReference type="GO" id="GO:0005102">
    <property type="term" value="F:signaling receptor binding"/>
    <property type="evidence" value="ECO:0007669"/>
    <property type="project" value="TreeGrafter"/>
</dbReference>
<keyword evidence="3" id="KW-0393">Immunoglobulin domain</keyword>
<organism evidence="6 7">
    <name type="scientific">Mastacembelus armatus</name>
    <name type="common">zig-zag eel</name>
    <dbReference type="NCBI Taxonomy" id="205130"/>
    <lineage>
        <taxon>Eukaryota</taxon>
        <taxon>Metazoa</taxon>
        <taxon>Chordata</taxon>
        <taxon>Craniata</taxon>
        <taxon>Vertebrata</taxon>
        <taxon>Euteleostomi</taxon>
        <taxon>Actinopterygii</taxon>
        <taxon>Neopterygii</taxon>
        <taxon>Teleostei</taxon>
        <taxon>Neoteleostei</taxon>
        <taxon>Acanthomorphata</taxon>
        <taxon>Anabantaria</taxon>
        <taxon>Synbranchiformes</taxon>
        <taxon>Mastacembelidae</taxon>
        <taxon>Mastacembelus</taxon>
    </lineage>
</organism>
<dbReference type="GO" id="GO:0001817">
    <property type="term" value="P:regulation of cytokine production"/>
    <property type="evidence" value="ECO:0007669"/>
    <property type="project" value="TreeGrafter"/>
</dbReference>
<dbReference type="InterPro" id="IPR053896">
    <property type="entry name" value="BTN3A2-like_Ig-C"/>
</dbReference>
<reference evidence="6" key="2">
    <citation type="submission" date="2025-09" db="UniProtKB">
        <authorList>
            <consortium name="Ensembl"/>
        </authorList>
    </citation>
    <scope>IDENTIFICATION</scope>
</reference>
<dbReference type="InterPro" id="IPR003599">
    <property type="entry name" value="Ig_sub"/>
</dbReference>
<dbReference type="GO" id="GO:0050852">
    <property type="term" value="P:T cell receptor signaling pathway"/>
    <property type="evidence" value="ECO:0007669"/>
    <property type="project" value="TreeGrafter"/>
</dbReference>
<dbReference type="PROSITE" id="PS50835">
    <property type="entry name" value="IG_LIKE"/>
    <property type="match status" value="3"/>
</dbReference>
<evidence type="ECO:0000256" key="1">
    <source>
        <dbReference type="ARBA" id="ARBA00004370"/>
    </source>
</evidence>
<evidence type="ECO:0000256" key="4">
    <source>
        <dbReference type="SAM" id="SignalP"/>
    </source>
</evidence>
<dbReference type="SUPFAM" id="SSF48726">
    <property type="entry name" value="Immunoglobulin"/>
    <property type="match status" value="3"/>
</dbReference>
<keyword evidence="7" id="KW-1185">Reference proteome</keyword>
<dbReference type="SMART" id="SM00406">
    <property type="entry name" value="IGv"/>
    <property type="match status" value="1"/>
</dbReference>
<dbReference type="SMART" id="SM00409">
    <property type="entry name" value="IG"/>
    <property type="match status" value="3"/>
</dbReference>
<accession>A0A3Q3LSG8</accession>
<protein>
    <recommendedName>
        <fullName evidence="5">Ig-like domain-containing protein</fullName>
    </recommendedName>
</protein>
<dbReference type="InterPro" id="IPR013106">
    <property type="entry name" value="Ig_V-set"/>
</dbReference>
<keyword evidence="4" id="KW-0732">Signal</keyword>
<dbReference type="PANTHER" id="PTHR24100:SF151">
    <property type="entry name" value="ICOS LIGAND"/>
    <property type="match status" value="1"/>
</dbReference>
<dbReference type="InterPro" id="IPR007110">
    <property type="entry name" value="Ig-like_dom"/>
</dbReference>
<dbReference type="Pfam" id="PF07686">
    <property type="entry name" value="V-set"/>
    <property type="match status" value="1"/>
</dbReference>
<dbReference type="InterPro" id="IPR050504">
    <property type="entry name" value="IgSF_BTN/MOG"/>
</dbReference>
<dbReference type="STRING" id="205130.ENSMAMP00000016192"/>
<feature type="domain" description="Ig-like" evidence="5">
    <location>
        <begin position="121"/>
        <end position="225"/>
    </location>
</feature>
<keyword evidence="2" id="KW-0472">Membrane</keyword>
<proteinExistence type="predicted"/>
<dbReference type="GeneTree" id="ENSGT01030000235070"/>
<dbReference type="Pfam" id="PF22705">
    <property type="entry name" value="C2-set_3"/>
    <property type="match status" value="2"/>
</dbReference>
<evidence type="ECO:0000313" key="7">
    <source>
        <dbReference type="Proteomes" id="UP000261640"/>
    </source>
</evidence>
<feature type="domain" description="Ig-like" evidence="5">
    <location>
        <begin position="234"/>
        <end position="313"/>
    </location>
</feature>
<dbReference type="InParanoid" id="A0A3Q3LSG8"/>
<dbReference type="Ensembl" id="ENSMAMT00000016630.2">
    <property type="protein sequence ID" value="ENSMAMP00000016192.1"/>
    <property type="gene ID" value="ENSMAMG00000010949.2"/>
</dbReference>
<comment type="subcellular location">
    <subcellularLocation>
        <location evidence="1">Membrane</location>
    </subcellularLocation>
</comment>
<dbReference type="PANTHER" id="PTHR24100">
    <property type="entry name" value="BUTYROPHILIN"/>
    <property type="match status" value="1"/>
</dbReference>
<reference evidence="6" key="1">
    <citation type="submission" date="2025-08" db="UniProtKB">
        <authorList>
            <consortium name="Ensembl"/>
        </authorList>
    </citation>
    <scope>IDENTIFICATION</scope>
</reference>
<name>A0A3Q3LSG8_9TELE</name>
<dbReference type="Gene3D" id="2.60.40.10">
    <property type="entry name" value="Immunoglobulins"/>
    <property type="match status" value="3"/>
</dbReference>
<sequence length="389" mass="43843">MELLAVVCLCLLTWSGTTFAAGNGPDVIKMVVKEGDDAILPCSLSTRENIVQELFDWKRDGQKEVFMYDDGDQYNNGRTGQDEQFRGRVSHFPDQLQFGDASIVIRNTKVTDSGNYTCDFPRLQPIRRGLIELVVGASPKPSIITLNQTKDWALLQCEVQGASPKPQLQWQDSGGNMVPAKDPQVTDRGGSYDIILQTTVTKTDHYRCVATQEEINHQVHAETFVHLNGAAPKPSITTLGETKYGVQIKCEVQGASPKPQLQWQDSGGNMVPAKDPQVTDRGGSYDIILQTTVTKTDHYRCVATQEEINHQVYAETYVPVHGEFYCYTWWMRLFLSYYLKVPFYKNAYKQKMYVVWCTTSTKSEKPEISKILRHVFMQVTGRSGVCSQP</sequence>
<dbReference type="InterPro" id="IPR013783">
    <property type="entry name" value="Ig-like_fold"/>
</dbReference>